<evidence type="ECO:0000259" key="1">
    <source>
        <dbReference type="Pfam" id="PF16289"/>
    </source>
</evidence>
<evidence type="ECO:0000313" key="3">
    <source>
        <dbReference type="Proteomes" id="UP001272052"/>
    </source>
</evidence>
<dbReference type="EMBL" id="JAWDKC010000019">
    <property type="protein sequence ID" value="MDV0445540.1"/>
    <property type="molecule type" value="Genomic_DNA"/>
</dbReference>
<gene>
    <name evidence="2" type="ORF">MmiAt1_11230</name>
</gene>
<dbReference type="RefSeq" id="WP_318785962.1">
    <property type="nucleotide sequence ID" value="NZ_JAWDKC010000019.1"/>
</dbReference>
<dbReference type="Pfam" id="PF16289">
    <property type="entry name" value="PIN_12"/>
    <property type="match status" value="1"/>
</dbReference>
<dbReference type="Proteomes" id="UP001272052">
    <property type="component" value="Unassembled WGS sequence"/>
</dbReference>
<name>A0ABU3VRL0_9EURY</name>
<feature type="domain" description="DUF4935" evidence="1">
    <location>
        <begin position="8"/>
        <end position="191"/>
    </location>
</feature>
<keyword evidence="3" id="KW-1185">Reference proteome</keyword>
<reference evidence="2 3" key="1">
    <citation type="submission" date="2023-06" db="EMBL/GenBank/DDBJ databases">
        <title>Genome sequence of Methanimicrococcus sp. At1.</title>
        <authorList>
            <person name="Protasov E."/>
            <person name="Platt K."/>
            <person name="Poehlein A."/>
            <person name="Daniel R."/>
            <person name="Brune A."/>
        </authorList>
    </citation>
    <scope>NUCLEOTIDE SEQUENCE [LARGE SCALE GENOMIC DNA]</scope>
    <source>
        <strain evidence="2 3">At1</strain>
    </source>
</reference>
<accession>A0ABU3VRL0</accession>
<dbReference type="InterPro" id="IPR032557">
    <property type="entry name" value="DUF4935"/>
</dbReference>
<protein>
    <recommendedName>
        <fullName evidence="1">DUF4935 domain-containing protein</fullName>
    </recommendedName>
</protein>
<evidence type="ECO:0000313" key="2">
    <source>
        <dbReference type="EMBL" id="MDV0445540.1"/>
    </source>
</evidence>
<comment type="caution">
    <text evidence="2">The sequence shown here is derived from an EMBL/GenBank/DDBJ whole genome shotgun (WGS) entry which is preliminary data.</text>
</comment>
<sequence>MSSNDYVVIFDTNKLFVNYTNSADFTKFNFNLTLNKIIEKVEVLDIYSEISIAIPIVVWEEMKKQEIDAYHKKIKENEEIFKKMSRHKFPNLYLNIEKKDIAYESYIDEKIKEYQNQLKHYSVKIFNLDLPSENKFEKIIKRAFEKKAPFEGIDKRSDKGFKDALLWESVIEFKEKNPNSNIIFYCNDKNFCEILKQEYLELFNCDIHIISEEEDIYEQLKIWSKELGKTPIPDNEYDDPNYQLIENWLKTDDFHVDFNYFQNLFKTCNENEVYDHCTIVNYDIDFVENEDLDSHIYVYSDMTKPPEIINVSDLYSGIDYEINMKILAVFRSEDFEEPTGTE</sequence>
<proteinExistence type="predicted"/>
<organism evidence="2 3">
    <name type="scientific">Methanimicrococcus hacksteinii</name>
    <dbReference type="NCBI Taxonomy" id="3028293"/>
    <lineage>
        <taxon>Archaea</taxon>
        <taxon>Methanobacteriati</taxon>
        <taxon>Methanobacteriota</taxon>
        <taxon>Stenosarchaea group</taxon>
        <taxon>Methanomicrobia</taxon>
        <taxon>Methanosarcinales</taxon>
        <taxon>Methanosarcinaceae</taxon>
        <taxon>Methanimicrococcus</taxon>
    </lineage>
</organism>